<evidence type="ECO:0000256" key="2">
    <source>
        <dbReference type="ARBA" id="ARBA00022598"/>
    </source>
</evidence>
<gene>
    <name evidence="8" type="primary">purQ</name>
    <name evidence="8" type="ORF">F4Y08_15225</name>
</gene>
<accession>A0A6B1DVC3</accession>
<dbReference type="AlphaFoldDB" id="A0A6B1DVC3"/>
<sequence>MARPRVLIFHSPGTNRDAETLRALEQAGAEAEIVHVWDVRTGTVSLADCRAVVLPGGFGYGDALGAGILQALDLTTWLQDAVGTFVGQGGRVLGICNGFQTLVKSGLLDGGCEPVKPGNRAVTLTHNERGHFECRWVHMAPAADCAADWLRRLSMPVFCPVAHGEGRFLTQDADTLDHLAVQGRIALRYVHADGRAAAGSYPHNPNGSVGDVAGICSPDGLVVGFMPHPEDHLLRRHSPVPVPVDAMGLRLFEAFVEAL</sequence>
<comment type="caution">
    <text evidence="8">The sequence shown here is derived from an EMBL/GenBank/DDBJ whole genome shotgun (WGS) entry which is preliminary data.</text>
</comment>
<evidence type="ECO:0000256" key="4">
    <source>
        <dbReference type="ARBA" id="ARBA00022755"/>
    </source>
</evidence>
<keyword evidence="6" id="KW-0067">ATP-binding</keyword>
<protein>
    <submittedName>
        <fullName evidence="8">Phosphoribosylformylglycinamidine synthase I</fullName>
        <ecNumber evidence="8">6.3.5.3</ecNumber>
    </submittedName>
</protein>
<dbReference type="InterPro" id="IPR010075">
    <property type="entry name" value="PRibForGlyAmidine_synth_PurQ"/>
</dbReference>
<dbReference type="SMART" id="SM01211">
    <property type="entry name" value="GATase_5"/>
    <property type="match status" value="1"/>
</dbReference>
<keyword evidence="5" id="KW-0378">Hydrolase</keyword>
<evidence type="ECO:0000256" key="3">
    <source>
        <dbReference type="ARBA" id="ARBA00022741"/>
    </source>
</evidence>
<keyword evidence="1" id="KW-0963">Cytoplasm</keyword>
<organism evidence="8">
    <name type="scientific">Caldilineaceae bacterium SB0662_bin_9</name>
    <dbReference type="NCBI Taxonomy" id="2605258"/>
    <lineage>
        <taxon>Bacteria</taxon>
        <taxon>Bacillati</taxon>
        <taxon>Chloroflexota</taxon>
        <taxon>Caldilineae</taxon>
        <taxon>Caldilineales</taxon>
        <taxon>Caldilineaceae</taxon>
    </lineage>
</organism>
<dbReference type="EMBL" id="VXPY01000106">
    <property type="protein sequence ID" value="MYD91659.1"/>
    <property type="molecule type" value="Genomic_DNA"/>
</dbReference>
<proteinExistence type="predicted"/>
<dbReference type="EC" id="6.3.5.3" evidence="8"/>
<dbReference type="Gene3D" id="3.40.50.880">
    <property type="match status" value="1"/>
</dbReference>
<reference evidence="8" key="1">
    <citation type="submission" date="2019-09" db="EMBL/GenBank/DDBJ databases">
        <title>Characterisation of the sponge microbiome using genome-centric metagenomics.</title>
        <authorList>
            <person name="Engelberts J.P."/>
            <person name="Robbins S.J."/>
            <person name="De Goeij J.M."/>
            <person name="Aranda M."/>
            <person name="Bell S.C."/>
            <person name="Webster N.S."/>
        </authorList>
    </citation>
    <scope>NUCLEOTIDE SEQUENCE</scope>
    <source>
        <strain evidence="8">SB0662_bin_9</strain>
    </source>
</reference>
<dbReference type="PIRSF" id="PIRSF001586">
    <property type="entry name" value="FGAM_synth_I"/>
    <property type="match status" value="1"/>
</dbReference>
<dbReference type="PANTHER" id="PTHR10099">
    <property type="entry name" value="PHOSPHORIBOSYLFORMYLGLYCINAMIDINE SYNTHASE"/>
    <property type="match status" value="1"/>
</dbReference>
<keyword evidence="7" id="KW-0315">Glutamine amidotransferase</keyword>
<name>A0A6B1DVC3_9CHLR</name>
<evidence type="ECO:0000256" key="1">
    <source>
        <dbReference type="ARBA" id="ARBA00022490"/>
    </source>
</evidence>
<dbReference type="NCBIfam" id="TIGR01737">
    <property type="entry name" value="FGAM_synth_I"/>
    <property type="match status" value="1"/>
</dbReference>
<dbReference type="PROSITE" id="PS51273">
    <property type="entry name" value="GATASE_TYPE_1"/>
    <property type="match status" value="1"/>
</dbReference>
<evidence type="ECO:0000313" key="8">
    <source>
        <dbReference type="EMBL" id="MYD91659.1"/>
    </source>
</evidence>
<dbReference type="GO" id="GO:0004642">
    <property type="term" value="F:phosphoribosylformylglycinamidine synthase activity"/>
    <property type="evidence" value="ECO:0007669"/>
    <property type="project" value="UniProtKB-EC"/>
</dbReference>
<dbReference type="GO" id="GO:0016787">
    <property type="term" value="F:hydrolase activity"/>
    <property type="evidence" value="ECO:0007669"/>
    <property type="project" value="UniProtKB-KW"/>
</dbReference>
<evidence type="ECO:0000256" key="5">
    <source>
        <dbReference type="ARBA" id="ARBA00022801"/>
    </source>
</evidence>
<dbReference type="PANTHER" id="PTHR10099:SF1">
    <property type="entry name" value="PHOSPHORIBOSYLFORMYLGLYCINAMIDINE SYNTHASE"/>
    <property type="match status" value="1"/>
</dbReference>
<dbReference type="InterPro" id="IPR029062">
    <property type="entry name" value="Class_I_gatase-like"/>
</dbReference>
<keyword evidence="4" id="KW-0658">Purine biosynthesis</keyword>
<dbReference type="SUPFAM" id="SSF52317">
    <property type="entry name" value="Class I glutamine amidotransferase-like"/>
    <property type="match status" value="1"/>
</dbReference>
<evidence type="ECO:0000256" key="6">
    <source>
        <dbReference type="ARBA" id="ARBA00022840"/>
    </source>
</evidence>
<dbReference type="Pfam" id="PF13507">
    <property type="entry name" value="GATase_5"/>
    <property type="match status" value="1"/>
</dbReference>
<dbReference type="GO" id="GO:0005524">
    <property type="term" value="F:ATP binding"/>
    <property type="evidence" value="ECO:0007669"/>
    <property type="project" value="UniProtKB-KW"/>
</dbReference>
<keyword evidence="3" id="KW-0547">Nucleotide-binding</keyword>
<evidence type="ECO:0000256" key="7">
    <source>
        <dbReference type="ARBA" id="ARBA00022962"/>
    </source>
</evidence>
<dbReference type="GO" id="GO:0005737">
    <property type="term" value="C:cytoplasm"/>
    <property type="evidence" value="ECO:0007669"/>
    <property type="project" value="TreeGrafter"/>
</dbReference>
<keyword evidence="2 8" id="KW-0436">Ligase</keyword>
<dbReference type="GO" id="GO:0006189">
    <property type="term" value="P:'de novo' IMP biosynthetic process"/>
    <property type="evidence" value="ECO:0007669"/>
    <property type="project" value="InterPro"/>
</dbReference>